<feature type="binding site" evidence="8">
    <location>
        <position position="217"/>
    </location>
    <ligand>
        <name>Zn(2+)</name>
        <dbReference type="ChEBI" id="CHEBI:29105"/>
        <label>2</label>
    </ligand>
</feature>
<dbReference type="PATRIC" id="fig|1423776.4.peg.1546"/>
<dbReference type="PANTHER" id="PTHR32481:SF0">
    <property type="entry name" value="AMINOPEPTIDASE YPDE-RELATED"/>
    <property type="match status" value="1"/>
</dbReference>
<feature type="binding site" evidence="8">
    <location>
        <position position="184"/>
    </location>
    <ligand>
        <name>Zn(2+)</name>
        <dbReference type="ChEBI" id="CHEBI:29105"/>
        <label>1</label>
    </ligand>
</feature>
<dbReference type="GO" id="GO:0006508">
    <property type="term" value="P:proteolysis"/>
    <property type="evidence" value="ECO:0007669"/>
    <property type="project" value="UniProtKB-KW"/>
</dbReference>
<reference evidence="9 10" key="1">
    <citation type="journal article" date="2015" name="Genome Announc.">
        <title>Expanding the biotechnology potential of lactobacilli through comparative genomics of 213 strains and associated genera.</title>
        <authorList>
            <person name="Sun Z."/>
            <person name="Harris H.M."/>
            <person name="McCann A."/>
            <person name="Guo C."/>
            <person name="Argimon S."/>
            <person name="Zhang W."/>
            <person name="Yang X."/>
            <person name="Jeffery I.B."/>
            <person name="Cooney J.C."/>
            <person name="Kagawa T.F."/>
            <person name="Liu W."/>
            <person name="Song Y."/>
            <person name="Salvetti E."/>
            <person name="Wrobel A."/>
            <person name="Rasinkangas P."/>
            <person name="Parkhill J."/>
            <person name="Rea M.C."/>
            <person name="O'Sullivan O."/>
            <person name="Ritari J."/>
            <person name="Douillard F.P."/>
            <person name="Paul Ross R."/>
            <person name="Yang R."/>
            <person name="Briner A.E."/>
            <person name="Felis G.E."/>
            <person name="de Vos W.M."/>
            <person name="Barrangou R."/>
            <person name="Klaenhammer T.R."/>
            <person name="Caufield P.W."/>
            <person name="Cui Y."/>
            <person name="Zhang H."/>
            <person name="O'Toole P.W."/>
        </authorList>
    </citation>
    <scope>NUCLEOTIDE SEQUENCE [LARGE SCALE GENOMIC DNA]</scope>
    <source>
        <strain evidence="9 10">DSM 19909</strain>
    </source>
</reference>
<keyword evidence="10" id="KW-1185">Reference proteome</keyword>
<feature type="binding site" evidence="8">
    <location>
        <position position="68"/>
    </location>
    <ligand>
        <name>Zn(2+)</name>
        <dbReference type="ChEBI" id="CHEBI:29105"/>
        <label>1</label>
    </ligand>
</feature>
<dbReference type="InterPro" id="IPR051464">
    <property type="entry name" value="Peptidase_M42_aminopept"/>
</dbReference>
<comment type="similarity">
    <text evidence="1 6">Belongs to the peptidase M42 family.</text>
</comment>
<dbReference type="Proteomes" id="UP000051160">
    <property type="component" value="Unassembled WGS sequence"/>
</dbReference>
<evidence type="ECO:0000256" key="6">
    <source>
        <dbReference type="PIRNR" id="PIRNR001123"/>
    </source>
</evidence>
<evidence type="ECO:0000256" key="1">
    <source>
        <dbReference type="ARBA" id="ARBA00006272"/>
    </source>
</evidence>
<dbReference type="Gene3D" id="2.40.30.40">
    <property type="entry name" value="Peptidase M42, domain 2"/>
    <property type="match status" value="1"/>
</dbReference>
<dbReference type="RefSeq" id="WP_056948436.1">
    <property type="nucleotide sequence ID" value="NZ_AZEE01000029.1"/>
</dbReference>
<evidence type="ECO:0000256" key="7">
    <source>
        <dbReference type="PIRSR" id="PIRSR001123-1"/>
    </source>
</evidence>
<sequence length="358" mass="39101">MDKKAALKLIESLSNANGPSGYEDEVRDVVKQFGNGFADVTSDPMNNVYLKHHGNSGRKEKTLMIDSHLDAVGLVVQAVKPNGTIKFVQLGRWVPANLTAEKMRIRNRAGKWVTGLVATKPPHFMTEAEKKAPIENDHLVIDVGTNSAEETKQQLLIDTGCPIVPDTQWEYWEQQDVMMGKAFDNRIGTSALLTTMHDLADEKLDYNLVGAVAAQEEVGLRGAEVTIKKVHPDIAICLEGCPADDTFTPEWLIQTGLKRGPMLRDMDTSFIADPEFQAFTVATAEGAGIPYTRAVRTGGGIDGAALQQYQGIPTICIGIPVRYEHTNYGIVAYSDFENTVKLLKALIAALSAEKIAAF</sequence>
<evidence type="ECO:0000313" key="9">
    <source>
        <dbReference type="EMBL" id="KRK97499.1"/>
    </source>
</evidence>
<comment type="caution">
    <text evidence="9">The sequence shown here is derived from an EMBL/GenBank/DDBJ whole genome shotgun (WGS) entry which is preliminary data.</text>
</comment>
<evidence type="ECO:0000256" key="2">
    <source>
        <dbReference type="ARBA" id="ARBA00022438"/>
    </source>
</evidence>
<feature type="binding site" evidence="8">
    <location>
        <position position="325"/>
    </location>
    <ligand>
        <name>Zn(2+)</name>
        <dbReference type="ChEBI" id="CHEBI:29105"/>
        <label>2</label>
    </ligand>
</feature>
<proteinExistence type="inferred from homology"/>
<evidence type="ECO:0000256" key="5">
    <source>
        <dbReference type="ARBA" id="ARBA00022801"/>
    </source>
</evidence>
<dbReference type="SUPFAM" id="SSF53187">
    <property type="entry name" value="Zn-dependent exopeptidases"/>
    <property type="match status" value="1"/>
</dbReference>
<gene>
    <name evidence="9" type="ORF">FD04_GL001528</name>
</gene>
<evidence type="ECO:0000256" key="3">
    <source>
        <dbReference type="ARBA" id="ARBA00022670"/>
    </source>
</evidence>
<dbReference type="GO" id="GO:0046872">
    <property type="term" value="F:metal ion binding"/>
    <property type="evidence" value="ECO:0007669"/>
    <property type="project" value="UniProtKB-UniRule"/>
</dbReference>
<keyword evidence="3" id="KW-0645">Protease</keyword>
<dbReference type="EMBL" id="AZEE01000029">
    <property type="protein sequence ID" value="KRK97499.1"/>
    <property type="molecule type" value="Genomic_DNA"/>
</dbReference>
<dbReference type="Gene3D" id="3.40.630.10">
    <property type="entry name" value="Zn peptidases"/>
    <property type="match status" value="1"/>
</dbReference>
<dbReference type="SUPFAM" id="SSF101821">
    <property type="entry name" value="Aminopeptidase/glucanase lid domain"/>
    <property type="match status" value="1"/>
</dbReference>
<dbReference type="PANTHER" id="PTHR32481">
    <property type="entry name" value="AMINOPEPTIDASE"/>
    <property type="match status" value="1"/>
</dbReference>
<organism evidence="9 10">
    <name type="scientific">Secundilactobacillus odoratitofui DSM 19909 = JCM 15043</name>
    <dbReference type="NCBI Taxonomy" id="1423776"/>
    <lineage>
        <taxon>Bacteria</taxon>
        <taxon>Bacillati</taxon>
        <taxon>Bacillota</taxon>
        <taxon>Bacilli</taxon>
        <taxon>Lactobacillales</taxon>
        <taxon>Lactobacillaceae</taxon>
        <taxon>Secundilactobacillus</taxon>
    </lineage>
</organism>
<evidence type="ECO:0000256" key="8">
    <source>
        <dbReference type="PIRSR" id="PIRSR001123-2"/>
    </source>
</evidence>
<protein>
    <submittedName>
        <fullName evidence="9">Glutamyl aminopeptidase</fullName>
    </submittedName>
</protein>
<dbReference type="PIRSF" id="PIRSF001123">
    <property type="entry name" value="PepA_GA"/>
    <property type="match status" value="1"/>
</dbReference>
<keyword evidence="4 8" id="KW-0479">Metal-binding</keyword>
<comment type="cofactor">
    <cofactor evidence="8">
        <name>a divalent metal cation</name>
        <dbReference type="ChEBI" id="CHEBI:60240"/>
    </cofactor>
    <text evidence="8">Binds 2 divalent metal cations per subunit.</text>
</comment>
<dbReference type="Pfam" id="PF05343">
    <property type="entry name" value="Peptidase_M42"/>
    <property type="match status" value="1"/>
</dbReference>
<feature type="active site" description="Proton acceptor" evidence="7">
    <location>
        <position position="216"/>
    </location>
</feature>
<feature type="binding site" evidence="8">
    <location>
        <position position="239"/>
    </location>
    <ligand>
        <name>Zn(2+)</name>
        <dbReference type="ChEBI" id="CHEBI:29105"/>
        <label>1</label>
    </ligand>
</feature>
<dbReference type="InterPro" id="IPR023367">
    <property type="entry name" value="Peptidase_M42_dom2"/>
</dbReference>
<keyword evidence="2 9" id="KW-0031">Aminopeptidase</keyword>
<dbReference type="STRING" id="1423776.FD04_GL001528"/>
<evidence type="ECO:0000256" key="4">
    <source>
        <dbReference type="ARBA" id="ARBA00022723"/>
    </source>
</evidence>
<evidence type="ECO:0000313" key="10">
    <source>
        <dbReference type="Proteomes" id="UP000051160"/>
    </source>
</evidence>
<feature type="binding site" evidence="8">
    <location>
        <position position="184"/>
    </location>
    <ligand>
        <name>Zn(2+)</name>
        <dbReference type="ChEBI" id="CHEBI:29105"/>
        <label>2</label>
    </ligand>
</feature>
<keyword evidence="5" id="KW-0378">Hydrolase</keyword>
<accession>A0A0R1LNP3</accession>
<name>A0A0R1LNP3_9LACO</name>
<dbReference type="OrthoDB" id="9772053at2"/>
<dbReference type="InterPro" id="IPR008007">
    <property type="entry name" value="Peptidase_M42"/>
</dbReference>
<dbReference type="GO" id="GO:0004177">
    <property type="term" value="F:aminopeptidase activity"/>
    <property type="evidence" value="ECO:0007669"/>
    <property type="project" value="UniProtKB-UniRule"/>
</dbReference>
<dbReference type="AlphaFoldDB" id="A0A0R1LNP3"/>